<evidence type="ECO:0000313" key="2">
    <source>
        <dbReference type="EMBL" id="CAE2237262.1"/>
    </source>
</evidence>
<gene>
    <name evidence="2" type="ORF">OAUR00152_LOCUS14353</name>
</gene>
<accession>A0A7S4IR73</accession>
<name>A0A7S4IR73_9STRA</name>
<evidence type="ECO:0000256" key="1">
    <source>
        <dbReference type="SAM" id="MobiDB-lite"/>
    </source>
</evidence>
<reference evidence="2" key="1">
    <citation type="submission" date="2021-01" db="EMBL/GenBank/DDBJ databases">
        <authorList>
            <person name="Corre E."/>
            <person name="Pelletier E."/>
            <person name="Niang G."/>
            <person name="Scheremetjew M."/>
            <person name="Finn R."/>
            <person name="Kale V."/>
            <person name="Holt S."/>
            <person name="Cochrane G."/>
            <person name="Meng A."/>
            <person name="Brown T."/>
            <person name="Cohen L."/>
        </authorList>
    </citation>
    <scope>NUCLEOTIDE SEQUENCE</scope>
    <source>
        <strain evidence="2">Isolate 1302-5</strain>
    </source>
</reference>
<dbReference type="AlphaFoldDB" id="A0A7S4IR73"/>
<dbReference type="EMBL" id="HBKQ01021168">
    <property type="protein sequence ID" value="CAE2237262.1"/>
    <property type="molecule type" value="Transcribed_RNA"/>
</dbReference>
<proteinExistence type="predicted"/>
<protein>
    <submittedName>
        <fullName evidence="2">Uncharacterized protein</fullName>
    </submittedName>
</protein>
<feature type="region of interest" description="Disordered" evidence="1">
    <location>
        <begin position="67"/>
        <end position="86"/>
    </location>
</feature>
<organism evidence="2">
    <name type="scientific">Odontella aurita</name>
    <dbReference type="NCBI Taxonomy" id="265563"/>
    <lineage>
        <taxon>Eukaryota</taxon>
        <taxon>Sar</taxon>
        <taxon>Stramenopiles</taxon>
        <taxon>Ochrophyta</taxon>
        <taxon>Bacillariophyta</taxon>
        <taxon>Mediophyceae</taxon>
        <taxon>Biddulphiophycidae</taxon>
        <taxon>Eupodiscales</taxon>
        <taxon>Odontellaceae</taxon>
        <taxon>Odontella</taxon>
    </lineage>
</organism>
<sequence length="102" mass="10060">MGAKSVNAVGGNVGGPLACDGSAGGNVGGPLVFDRAQPSVSGATNLGEWEVLEGAATSLGDSLGAEVLGGREEGDEGNGGKEGDDWFDDAELVAFEALKTHL</sequence>